<feature type="non-terminal residue" evidence="2">
    <location>
        <position position="1"/>
    </location>
</feature>
<accession>A0ABD0QGL9</accession>
<dbReference type="AlphaFoldDB" id="A0ABD0QGL9"/>
<protein>
    <submittedName>
        <fullName evidence="2">Uncharacterized protein</fullName>
    </submittedName>
</protein>
<evidence type="ECO:0000313" key="2">
    <source>
        <dbReference type="EMBL" id="KAL0185121.1"/>
    </source>
</evidence>
<comment type="caution">
    <text evidence="2">The sequence shown here is derived from an EMBL/GenBank/DDBJ whole genome shotgun (WGS) entry which is preliminary data.</text>
</comment>
<dbReference type="EMBL" id="JAMKFB020000009">
    <property type="protein sequence ID" value="KAL0185121.1"/>
    <property type="molecule type" value="Genomic_DNA"/>
</dbReference>
<organism evidence="2 3">
    <name type="scientific">Cirrhinus mrigala</name>
    <name type="common">Mrigala</name>
    <dbReference type="NCBI Taxonomy" id="683832"/>
    <lineage>
        <taxon>Eukaryota</taxon>
        <taxon>Metazoa</taxon>
        <taxon>Chordata</taxon>
        <taxon>Craniata</taxon>
        <taxon>Vertebrata</taxon>
        <taxon>Euteleostomi</taxon>
        <taxon>Actinopterygii</taxon>
        <taxon>Neopterygii</taxon>
        <taxon>Teleostei</taxon>
        <taxon>Ostariophysi</taxon>
        <taxon>Cypriniformes</taxon>
        <taxon>Cyprinidae</taxon>
        <taxon>Labeoninae</taxon>
        <taxon>Labeonini</taxon>
        <taxon>Cirrhinus</taxon>
    </lineage>
</organism>
<dbReference type="Proteomes" id="UP001529510">
    <property type="component" value="Unassembled WGS sequence"/>
</dbReference>
<name>A0ABD0QGL9_CIRMR</name>
<evidence type="ECO:0000256" key="1">
    <source>
        <dbReference type="SAM" id="MobiDB-lite"/>
    </source>
</evidence>
<feature type="region of interest" description="Disordered" evidence="1">
    <location>
        <begin position="1"/>
        <end position="34"/>
    </location>
</feature>
<reference evidence="2 3" key="1">
    <citation type="submission" date="2024-05" db="EMBL/GenBank/DDBJ databases">
        <title>Genome sequencing and assembly of Indian major carp, Cirrhinus mrigala (Hamilton, 1822).</title>
        <authorList>
            <person name="Mohindra V."/>
            <person name="Chowdhury L.M."/>
            <person name="Lal K."/>
            <person name="Jena J.K."/>
        </authorList>
    </citation>
    <scope>NUCLEOTIDE SEQUENCE [LARGE SCALE GENOMIC DNA]</scope>
    <source>
        <strain evidence="2">CM1030</strain>
        <tissue evidence="2">Blood</tissue>
    </source>
</reference>
<feature type="non-terminal residue" evidence="2">
    <location>
        <position position="72"/>
    </location>
</feature>
<sequence>NAHHKSQRQRPTSVLTSPDRRHAGARLRLHPDTFASLKRAPKLSPAELSAAHSSPLPVRTHLTHVGGHYFHR</sequence>
<gene>
    <name evidence="2" type="ORF">M9458_020817</name>
</gene>
<proteinExistence type="predicted"/>
<evidence type="ECO:0000313" key="3">
    <source>
        <dbReference type="Proteomes" id="UP001529510"/>
    </source>
</evidence>
<keyword evidence="3" id="KW-1185">Reference proteome</keyword>